<feature type="region of interest" description="Disordered" evidence="1">
    <location>
        <begin position="782"/>
        <end position="828"/>
    </location>
</feature>
<dbReference type="EMBL" id="JASFZW010000009">
    <property type="protein sequence ID" value="KAK2076550.1"/>
    <property type="molecule type" value="Genomic_DNA"/>
</dbReference>
<gene>
    <name evidence="2" type="ORF">QBZ16_005310</name>
</gene>
<feature type="compositionally biased region" description="Basic and acidic residues" evidence="1">
    <location>
        <begin position="80"/>
        <end position="90"/>
    </location>
</feature>
<accession>A0AAD9IH58</accession>
<feature type="region of interest" description="Disordered" evidence="1">
    <location>
        <begin position="408"/>
        <end position="436"/>
    </location>
</feature>
<organism evidence="2 3">
    <name type="scientific">Prototheca wickerhamii</name>
    <dbReference type="NCBI Taxonomy" id="3111"/>
    <lineage>
        <taxon>Eukaryota</taxon>
        <taxon>Viridiplantae</taxon>
        <taxon>Chlorophyta</taxon>
        <taxon>core chlorophytes</taxon>
        <taxon>Trebouxiophyceae</taxon>
        <taxon>Chlorellales</taxon>
        <taxon>Chlorellaceae</taxon>
        <taxon>Prototheca</taxon>
    </lineage>
</organism>
<feature type="compositionally biased region" description="Low complexity" evidence="1">
    <location>
        <begin position="55"/>
        <end position="76"/>
    </location>
</feature>
<feature type="compositionally biased region" description="Low complexity" evidence="1">
    <location>
        <begin position="491"/>
        <end position="505"/>
    </location>
</feature>
<proteinExistence type="predicted"/>
<evidence type="ECO:0000313" key="2">
    <source>
        <dbReference type="EMBL" id="KAK2076550.1"/>
    </source>
</evidence>
<name>A0AAD9IH58_PROWI</name>
<feature type="compositionally biased region" description="Basic residues" evidence="1">
    <location>
        <begin position="8"/>
        <end position="21"/>
    </location>
</feature>
<evidence type="ECO:0000313" key="3">
    <source>
        <dbReference type="Proteomes" id="UP001255856"/>
    </source>
</evidence>
<feature type="region of interest" description="Disordered" evidence="1">
    <location>
        <begin position="740"/>
        <end position="763"/>
    </location>
</feature>
<feature type="region of interest" description="Disordered" evidence="1">
    <location>
        <begin position="491"/>
        <end position="513"/>
    </location>
</feature>
<dbReference type="AlphaFoldDB" id="A0AAD9IH58"/>
<keyword evidence="3" id="KW-1185">Reference proteome</keyword>
<feature type="region of interest" description="Disordered" evidence="1">
    <location>
        <begin position="1"/>
        <end position="90"/>
    </location>
</feature>
<dbReference type="Proteomes" id="UP001255856">
    <property type="component" value="Unassembled WGS sequence"/>
</dbReference>
<sequence length="886" mass="91770">MSLEMHNARRRKRPAKRHRGDRKGVEEEDGASGGSPVKRTGSGSGRRLAGGPEQVSGSATTSVASGTVDSTSDSVTLSQRMEEPRDKLGFDDSWDAPMHLDDGDLLLDTTLPGLSLPSIPSFATLSLGPPKHVPTGCEVPCLSAALGQELDGVFDDIFVGLDDDGAVGLPGASFVDDATGAVGDGVTGSSLGALGGLGALSVPVPSAAAAPGVPPPPGRDVLAGSGPRHGFFYPPQGDPVAFDVPQAWPAPSFPLPIDSEQLALPLHKLPPVSRLLRMSLKLYGVSPAALPADLQEQLVGMLQCGPEELECFIRPGCVHLVLDAPPSAPPAAAADLEEAAAEAVAAALRASAALRALPFVAAQFKGAVVLVRRGRIVGVLDVARGAGKGIIPVIQRAAPLAILSVHRGEEGEENVDDEDAPSRSSSEGLGGASLSGPGPAAPVLPASVLLQGFGLRGNTRTWLARQPEIGDGTFLSVEVLADEAAGATLATTTTTPCASRPTSPSTHPPPNPSSVCVRVPRAVPGQLVFECQRGIFLSAPRRVVVSDDAAVVREVRALGSARAAACAARLGIPSVEELLMGIGVAVGLRDNWLRHAHRGRAELWGGGRTRLPPSERELRSSASLHPDDAARLLSPAWWPLMGRCLLFAVLQDCPAVLAALLAALRLAALRRRVLEEKVSARDDDATVSSSSPAAVVVRLVDALIPKGRGVLSLAQRAGAARAEAALRDWALQRDVRWAEDGAPGGELPPVRADEGGAPENPAAEGADKLAAQFEGLRVRKKGAPVAEREAEAAAAAKPRARGRRAERAELRPGTLPRRRRLGGRGAAGRVREPRGAALLLPLGLDAPTVKGGSLSNLVRKGKTFAHTFPSGPFLLCPTPLSWAISL</sequence>
<evidence type="ECO:0000256" key="1">
    <source>
        <dbReference type="SAM" id="MobiDB-lite"/>
    </source>
</evidence>
<feature type="compositionally biased region" description="Acidic residues" evidence="1">
    <location>
        <begin position="410"/>
        <end position="419"/>
    </location>
</feature>
<comment type="caution">
    <text evidence="2">The sequence shown here is derived from an EMBL/GenBank/DDBJ whole genome shotgun (WGS) entry which is preliminary data.</text>
</comment>
<protein>
    <submittedName>
        <fullName evidence="2">Uncharacterized protein</fullName>
    </submittedName>
</protein>
<reference evidence="2" key="1">
    <citation type="submission" date="2021-01" db="EMBL/GenBank/DDBJ databases">
        <authorList>
            <person name="Eckstrom K.M.E."/>
        </authorList>
    </citation>
    <scope>NUCLEOTIDE SEQUENCE</scope>
    <source>
        <strain evidence="2">UVCC 0001</strain>
    </source>
</reference>